<protein>
    <recommendedName>
        <fullName evidence="1">Helix-turn-helix domain-containing protein</fullName>
    </recommendedName>
</protein>
<name>A0A443IJN8_9RHOB</name>
<accession>A0A443IJN8</accession>
<gene>
    <name evidence="2" type="ORF">D2T33_20630</name>
</gene>
<organism evidence="2 3">
    <name type="scientific">Paenirhodobacter populi</name>
    <dbReference type="NCBI Taxonomy" id="2306993"/>
    <lineage>
        <taxon>Bacteria</taxon>
        <taxon>Pseudomonadati</taxon>
        <taxon>Pseudomonadota</taxon>
        <taxon>Alphaproteobacteria</taxon>
        <taxon>Rhodobacterales</taxon>
        <taxon>Rhodobacter group</taxon>
        <taxon>Paenirhodobacter</taxon>
    </lineage>
</organism>
<evidence type="ECO:0000259" key="1">
    <source>
        <dbReference type="Pfam" id="PF12728"/>
    </source>
</evidence>
<dbReference type="Pfam" id="PF12728">
    <property type="entry name" value="HTH_17"/>
    <property type="match status" value="1"/>
</dbReference>
<dbReference type="RefSeq" id="WP_128271015.1">
    <property type="nucleotide sequence ID" value="NZ_SAUW01000045.1"/>
</dbReference>
<keyword evidence="3" id="KW-1185">Reference proteome</keyword>
<dbReference type="Proteomes" id="UP000285710">
    <property type="component" value="Unassembled WGS sequence"/>
</dbReference>
<sequence>MDNLRNAVFGQATVLGERLYGCSWIAAASGAVSVPAEKIIALIVARKLRFLGQEPGNQRMCDLFINRDELRDCVYGPEAWPPKGWLTIDEARSALHLNNGTVAWLVRKGILPTTRHWHQRRRRHSRLITKADLEAFTDRYVSLGALATEARIQANHVARRLERKGIMPLAFPTHLNKIYLRAAVQPPGHVGRLILKSVHAQI</sequence>
<dbReference type="AlphaFoldDB" id="A0A443IJN8"/>
<comment type="caution">
    <text evidence="2">The sequence shown here is derived from an EMBL/GenBank/DDBJ whole genome shotgun (WGS) entry which is preliminary data.</text>
</comment>
<evidence type="ECO:0000313" key="2">
    <source>
        <dbReference type="EMBL" id="RWR04804.1"/>
    </source>
</evidence>
<reference evidence="2 3" key="2">
    <citation type="submission" date="2019-01" db="EMBL/GenBank/DDBJ databases">
        <authorList>
            <person name="Li Y."/>
        </authorList>
    </citation>
    <scope>NUCLEOTIDE SEQUENCE [LARGE SCALE GENOMIC DNA]</scope>
    <source>
        <strain evidence="2 3">2D-5</strain>
    </source>
</reference>
<reference evidence="2 3" key="1">
    <citation type="submission" date="2019-01" db="EMBL/GenBank/DDBJ databases">
        <title>Sinorhodobacter populi sp. nov. isolated from the symptomatic bark tissue of Populus euramericana canker.</title>
        <authorList>
            <person name="Xu G."/>
        </authorList>
    </citation>
    <scope>NUCLEOTIDE SEQUENCE [LARGE SCALE GENOMIC DNA]</scope>
    <source>
        <strain evidence="2 3">2D-5</strain>
    </source>
</reference>
<evidence type="ECO:0000313" key="3">
    <source>
        <dbReference type="Proteomes" id="UP000285710"/>
    </source>
</evidence>
<feature type="domain" description="Helix-turn-helix" evidence="1">
    <location>
        <begin position="85"/>
        <end position="137"/>
    </location>
</feature>
<proteinExistence type="predicted"/>
<dbReference type="EMBL" id="SAUW01000045">
    <property type="protein sequence ID" value="RWR04804.1"/>
    <property type="molecule type" value="Genomic_DNA"/>
</dbReference>
<dbReference type="InterPro" id="IPR041657">
    <property type="entry name" value="HTH_17"/>
</dbReference>